<reference evidence="2" key="1">
    <citation type="submission" date="2020-11" db="EMBL/GenBank/DDBJ databases">
        <title>Adaptations for nitrogen fixation in a non-lichenized fungal sporocarp promotes dispersal by wood-feeding termites.</title>
        <authorList>
            <consortium name="DOE Joint Genome Institute"/>
            <person name="Koch R.A."/>
            <person name="Yoon G."/>
            <person name="Arayal U."/>
            <person name="Lail K."/>
            <person name="Amirebrahimi M."/>
            <person name="Labutti K."/>
            <person name="Lipzen A."/>
            <person name="Riley R."/>
            <person name="Barry K."/>
            <person name="Henrissat B."/>
            <person name="Grigoriev I.V."/>
            <person name="Herr J.R."/>
            <person name="Aime M.C."/>
        </authorList>
    </citation>
    <scope>NUCLEOTIDE SEQUENCE</scope>
    <source>
        <strain evidence="2">MCA 3950</strain>
    </source>
</reference>
<feature type="compositionally biased region" description="Pro residues" evidence="1">
    <location>
        <begin position="106"/>
        <end position="116"/>
    </location>
</feature>
<dbReference type="AlphaFoldDB" id="A0A9P8AVK4"/>
<evidence type="ECO:0000313" key="3">
    <source>
        <dbReference type="Proteomes" id="UP000812287"/>
    </source>
</evidence>
<accession>A0A9P8AVK4</accession>
<feature type="compositionally biased region" description="Basic and acidic residues" evidence="1">
    <location>
        <begin position="153"/>
        <end position="163"/>
    </location>
</feature>
<organism evidence="2 3">
    <name type="scientific">Guyanagaster necrorhizus</name>
    <dbReference type="NCBI Taxonomy" id="856835"/>
    <lineage>
        <taxon>Eukaryota</taxon>
        <taxon>Fungi</taxon>
        <taxon>Dikarya</taxon>
        <taxon>Basidiomycota</taxon>
        <taxon>Agaricomycotina</taxon>
        <taxon>Agaricomycetes</taxon>
        <taxon>Agaricomycetidae</taxon>
        <taxon>Agaricales</taxon>
        <taxon>Marasmiineae</taxon>
        <taxon>Physalacriaceae</taxon>
        <taxon>Guyanagaster</taxon>
    </lineage>
</organism>
<feature type="compositionally biased region" description="Low complexity" evidence="1">
    <location>
        <begin position="242"/>
        <end position="265"/>
    </location>
</feature>
<sequence>MLSQGSQAHHPSMSIPPSATVDDAIVVVSSPASGDVGTWSPWPTHPVDPSIVPTVPSSPTSPAMNLVWYNTDKESIPKLMPTKMYVTEPMNIRKKDEILADIPPFRYYPPSPPPSEPRASSEGSNPLRPEDSPDLSSFSSMHAETGDADTESDSDKGEPRSPDHEEEDTSSDDHDNPKTPSDAPRHQAIFYGRQESADLLQSVTNDTDSICVSSVRAPRIITPAGPSKLRDTEPQVTIQVHKPTNSRSPKSSPSPTTIRSGSSRRAATRARIATKKVQQLESEDDTDDDSEYEQEYTAGRR</sequence>
<dbReference type="EMBL" id="MU250527">
    <property type="protein sequence ID" value="KAG7449659.1"/>
    <property type="molecule type" value="Genomic_DNA"/>
</dbReference>
<feature type="region of interest" description="Disordered" evidence="1">
    <location>
        <begin position="209"/>
        <end position="301"/>
    </location>
</feature>
<name>A0A9P8AVK4_9AGAR</name>
<proteinExistence type="predicted"/>
<dbReference type="GeneID" id="66103851"/>
<evidence type="ECO:0000313" key="2">
    <source>
        <dbReference type="EMBL" id="KAG7449659.1"/>
    </source>
</evidence>
<gene>
    <name evidence="2" type="ORF">BT62DRAFT_599606</name>
</gene>
<comment type="caution">
    <text evidence="2">The sequence shown here is derived from an EMBL/GenBank/DDBJ whole genome shotgun (WGS) entry which is preliminary data.</text>
</comment>
<protein>
    <submittedName>
        <fullName evidence="2">Uncharacterized protein</fullName>
    </submittedName>
</protein>
<dbReference type="RefSeq" id="XP_043043159.1">
    <property type="nucleotide sequence ID" value="XM_043181555.1"/>
</dbReference>
<feature type="compositionally biased region" description="Acidic residues" evidence="1">
    <location>
        <begin position="281"/>
        <end position="294"/>
    </location>
</feature>
<feature type="region of interest" description="Disordered" evidence="1">
    <location>
        <begin position="103"/>
        <end position="194"/>
    </location>
</feature>
<keyword evidence="3" id="KW-1185">Reference proteome</keyword>
<dbReference type="Proteomes" id="UP000812287">
    <property type="component" value="Unassembled WGS sequence"/>
</dbReference>
<dbReference type="OrthoDB" id="654211at2759"/>
<evidence type="ECO:0000256" key="1">
    <source>
        <dbReference type="SAM" id="MobiDB-lite"/>
    </source>
</evidence>